<dbReference type="Proteomes" id="UP001597151">
    <property type="component" value="Unassembled WGS sequence"/>
</dbReference>
<dbReference type="RefSeq" id="WP_380788937.1">
    <property type="nucleotide sequence ID" value="NZ_JBHTKR010000001.1"/>
</dbReference>
<dbReference type="Gene3D" id="2.30.30.830">
    <property type="match status" value="1"/>
</dbReference>
<accession>A0ABW3TA97</accession>
<evidence type="ECO:0000313" key="2">
    <source>
        <dbReference type="Proteomes" id="UP001597151"/>
    </source>
</evidence>
<dbReference type="EMBL" id="JBHTKR010000001">
    <property type="protein sequence ID" value="MFD1193630.1"/>
    <property type="molecule type" value="Genomic_DNA"/>
</dbReference>
<proteinExistence type="predicted"/>
<reference evidence="2" key="1">
    <citation type="journal article" date="2019" name="Int. J. Syst. Evol. Microbiol.">
        <title>The Global Catalogue of Microorganisms (GCM) 10K type strain sequencing project: providing services to taxonomists for standard genome sequencing and annotation.</title>
        <authorList>
            <consortium name="The Broad Institute Genomics Platform"/>
            <consortium name="The Broad Institute Genome Sequencing Center for Infectious Disease"/>
            <person name="Wu L."/>
            <person name="Ma J."/>
        </authorList>
    </citation>
    <scope>NUCLEOTIDE SEQUENCE [LARGE SCALE GENOMIC DNA]</scope>
    <source>
        <strain evidence="2">CCUG 55328</strain>
    </source>
</reference>
<name>A0ABW3TA97_9RHOB</name>
<sequence length="88" mass="9001">MSTTDDTTPTTPKTEGAATLEGVLPLHGITLLGTVVAGDASRALIRAGDGTITQVRPGDRIGQATLLVIEPGLIHLSRDGETQALAMP</sequence>
<organism evidence="1 2">
    <name type="scientific">Seohaeicola saemankumensis</name>
    <dbReference type="NCBI Taxonomy" id="481181"/>
    <lineage>
        <taxon>Bacteria</taxon>
        <taxon>Pseudomonadati</taxon>
        <taxon>Pseudomonadota</taxon>
        <taxon>Alphaproteobacteria</taxon>
        <taxon>Rhodobacterales</taxon>
        <taxon>Roseobacteraceae</taxon>
        <taxon>Seohaeicola</taxon>
    </lineage>
</organism>
<evidence type="ECO:0000313" key="1">
    <source>
        <dbReference type="EMBL" id="MFD1193630.1"/>
    </source>
</evidence>
<gene>
    <name evidence="1" type="ORF">ACFQ3C_02960</name>
</gene>
<protein>
    <submittedName>
        <fullName evidence="1">Amidophosphoribosyltransferase</fullName>
    </submittedName>
</protein>
<comment type="caution">
    <text evidence="1">The sequence shown here is derived from an EMBL/GenBank/DDBJ whole genome shotgun (WGS) entry which is preliminary data.</text>
</comment>
<keyword evidence="2" id="KW-1185">Reference proteome</keyword>